<evidence type="ECO:0000313" key="1">
    <source>
        <dbReference type="EMBL" id="KTF08241.1"/>
    </source>
</evidence>
<proteinExistence type="predicted"/>
<comment type="caution">
    <text evidence="1">The sequence shown here is derived from an EMBL/GenBank/DDBJ whole genome shotgun (WGS) entry which is preliminary data.</text>
</comment>
<reference evidence="1" key="1">
    <citation type="submission" date="2013-11" db="EMBL/GenBank/DDBJ databases">
        <title>Microbial diversity, functional groups and degradation webs in Northern and Southern Mediterranean and Red Sea marine crude oil polluted sites.</title>
        <authorList>
            <person name="Daffonchio D."/>
            <person name="Mapelli F."/>
            <person name="Ferrer M."/>
            <person name="Richter M."/>
            <person name="Cherif A."/>
            <person name="Malkawi H.I."/>
            <person name="Yakimov M.M."/>
            <person name="Abdel-Fattah Y.R."/>
            <person name="Blaghen M."/>
            <person name="Golyshin P.N."/>
            <person name="Kalogerakis N."/>
            <person name="Boon N."/>
            <person name="Magagnini M."/>
            <person name="Fava F."/>
        </authorList>
    </citation>
    <scope>NUCLEOTIDE SEQUENCE</scope>
</reference>
<dbReference type="EMBL" id="AYSL01000072">
    <property type="protein sequence ID" value="KTF08241.1"/>
    <property type="molecule type" value="Genomic_DNA"/>
</dbReference>
<sequence length="46" mass="5167">MVEIKKDTEEYPLPLTISMPRRQEWGLKAHGVADESVFDGCEFVGG</sequence>
<name>A0A1B6NXW6_9ZZZZ</name>
<dbReference type="AlphaFoldDB" id="A0A1B6NXW6"/>
<organism evidence="1">
    <name type="scientific">marine sediment metagenome</name>
    <dbReference type="NCBI Taxonomy" id="412755"/>
    <lineage>
        <taxon>unclassified sequences</taxon>
        <taxon>metagenomes</taxon>
        <taxon>ecological metagenomes</taxon>
    </lineage>
</organism>
<protein>
    <submittedName>
        <fullName evidence="1">Uncharacterized protein</fullName>
    </submittedName>
</protein>
<gene>
    <name evidence="1" type="ORF">MGSAQ_000261</name>
</gene>
<accession>A0A1B6NXW6</accession>